<dbReference type="PANTHER" id="PTHR12670:SF1">
    <property type="entry name" value="NEUTRAL CERAMIDASE"/>
    <property type="match status" value="1"/>
</dbReference>
<dbReference type="Pfam" id="PF04734">
    <property type="entry name" value="Ceramidase_alk"/>
    <property type="match status" value="1"/>
</dbReference>
<reference evidence="7 8" key="1">
    <citation type="submission" date="2024-10" db="EMBL/GenBank/DDBJ databases">
        <authorList>
            <person name="Riesco R."/>
        </authorList>
    </citation>
    <scope>NUCLEOTIDE SEQUENCE [LARGE SCALE GENOMIC DNA]</scope>
    <source>
        <strain evidence="7 8">NCIMB 15449</strain>
    </source>
</reference>
<gene>
    <name evidence="7" type="ORF">ACHIPZ_25765</name>
</gene>
<evidence type="ECO:0000256" key="3">
    <source>
        <dbReference type="RuleBase" id="RU366019"/>
    </source>
</evidence>
<dbReference type="Gene3D" id="2.60.40.2300">
    <property type="entry name" value="Neutral/alkaline non-lysosomal ceramidase, C-terminal domain"/>
    <property type="match status" value="1"/>
</dbReference>
<feature type="region of interest" description="Disordered" evidence="4">
    <location>
        <begin position="499"/>
        <end position="523"/>
    </location>
</feature>
<keyword evidence="2 3" id="KW-0378">Hydrolase</keyword>
<keyword evidence="3" id="KW-0746">Sphingolipid metabolism</keyword>
<evidence type="ECO:0000259" key="5">
    <source>
        <dbReference type="Pfam" id="PF04734"/>
    </source>
</evidence>
<dbReference type="InterPro" id="IPR031331">
    <property type="entry name" value="NEUT/ALK_ceramidase_C"/>
</dbReference>
<feature type="domain" description="Neutral/alkaline non-lysosomal ceramidase N-terminal" evidence="5">
    <location>
        <begin position="4"/>
        <end position="483"/>
    </location>
</feature>
<evidence type="ECO:0000313" key="8">
    <source>
        <dbReference type="Proteomes" id="UP001609175"/>
    </source>
</evidence>
<evidence type="ECO:0000256" key="4">
    <source>
        <dbReference type="SAM" id="MobiDB-lite"/>
    </source>
</evidence>
<feature type="domain" description="Neutral/alkaline non-lysosomal ceramidase C-terminal" evidence="6">
    <location>
        <begin position="487"/>
        <end position="642"/>
    </location>
</feature>
<dbReference type="PANTHER" id="PTHR12670">
    <property type="entry name" value="CERAMIDASE"/>
    <property type="match status" value="1"/>
</dbReference>
<comment type="similarity">
    <text evidence="1 3">Belongs to the neutral ceramidase family.</text>
</comment>
<dbReference type="Pfam" id="PF17048">
    <property type="entry name" value="Ceramidse_alk_C"/>
    <property type="match status" value="1"/>
</dbReference>
<dbReference type="InterPro" id="IPR006823">
    <property type="entry name" value="Ceramidase_alk"/>
</dbReference>
<dbReference type="Proteomes" id="UP001609175">
    <property type="component" value="Unassembled WGS sequence"/>
</dbReference>
<comment type="caution">
    <text evidence="7">The sequence shown here is derived from an EMBL/GenBank/DDBJ whole genome shotgun (WGS) entry which is preliminary data.</text>
</comment>
<evidence type="ECO:0000256" key="2">
    <source>
        <dbReference type="ARBA" id="ARBA00022801"/>
    </source>
</evidence>
<comment type="catalytic activity">
    <reaction evidence="3">
        <text>an N-acylsphing-4-enine + H2O = sphing-4-enine + a fatty acid</text>
        <dbReference type="Rhea" id="RHEA:20856"/>
        <dbReference type="ChEBI" id="CHEBI:15377"/>
        <dbReference type="ChEBI" id="CHEBI:28868"/>
        <dbReference type="ChEBI" id="CHEBI:52639"/>
        <dbReference type="ChEBI" id="CHEBI:57756"/>
        <dbReference type="EC" id="3.5.1.23"/>
    </reaction>
</comment>
<dbReference type="EMBL" id="JBIMSO010000129">
    <property type="protein sequence ID" value="MFH5211583.1"/>
    <property type="molecule type" value="Genomic_DNA"/>
</dbReference>
<dbReference type="EC" id="3.5.1.23" evidence="3"/>
<accession>A0ABW7JUM9</accession>
<dbReference type="InterPro" id="IPR038445">
    <property type="entry name" value="NCDase_C_sf"/>
</dbReference>
<organism evidence="7 8">
    <name type="scientific">Antrihabitans spumae</name>
    <dbReference type="NCBI Taxonomy" id="3373370"/>
    <lineage>
        <taxon>Bacteria</taxon>
        <taxon>Bacillati</taxon>
        <taxon>Actinomycetota</taxon>
        <taxon>Actinomycetes</taxon>
        <taxon>Mycobacteriales</taxon>
        <taxon>Nocardiaceae</taxon>
        <taxon>Antrihabitans</taxon>
    </lineage>
</organism>
<evidence type="ECO:0000256" key="1">
    <source>
        <dbReference type="ARBA" id="ARBA00009835"/>
    </source>
</evidence>
<keyword evidence="3" id="KW-0443">Lipid metabolism</keyword>
<dbReference type="RefSeq" id="WP_395118182.1">
    <property type="nucleotide sequence ID" value="NZ_JBIMSO010000129.1"/>
</dbReference>
<proteinExistence type="inferred from homology"/>
<evidence type="ECO:0000259" key="6">
    <source>
        <dbReference type="Pfam" id="PF17048"/>
    </source>
</evidence>
<protein>
    <recommendedName>
        <fullName evidence="3">Neutral ceramidase</fullName>
        <ecNumber evidence="3">3.5.1.23</ecNumber>
    </recommendedName>
</protein>
<sequence>MTGYSVGRGISDITGEPADAGMLGYGKAEQRSDGIHTRLRARAFVFEYGTDRLLLVVCEIPLIFDSICNAVLARLTTRFGDRYTAANTMITATHTHCGPGGYSHHYTYNATTNGYRAKTFDAIVDGAVEAVERADSDLSPTTLTLSRTELHNASVNRSRVAFDRNPLHDKTFFPEANDPQVTVLAMEREDAAVGAITWFATHNTSMTNTNTLISSDNKGYASYHWERLTENVDYLRDHAPSFIAAFAQTNSGDMSPNLNLKPGSGPTDDEVSNTRIIGLRQFDAATKALTEHTAAVTGGLDSRTLYVTLSGYEVAHEFTGDGKAHRTGPPIPGAAAIAGASADGDGFAGFSENGNPLFDRVSRHLIYRLSGSLADSHAPKGLVAPAGSINKFVPMIIERVPVQLFRIGQLYLIGIPGEVTIVAGLRLRRTVAAIVGAELTDVLVAGYSNGYIHYVTTPEEYEAQRYEGGSTMFGKWELPALQQIAAQLATAMREGVAVDHGDPAPDLSGRKRRGPAQAPADVALSGHDFGDQLTAPAGRYVAGDRVVSTFVGAYPNNDLRRGDTYLEVQQQTEAGWARIADDGDFATTYRWKRRGKAGSVVEVAWRIPDDAAAGTYRLRYHGDARDAAGRLSPFTGTSNTFGIE</sequence>
<evidence type="ECO:0000313" key="7">
    <source>
        <dbReference type="EMBL" id="MFH5211583.1"/>
    </source>
</evidence>
<name>A0ABW7JUM9_9NOCA</name>
<dbReference type="InterPro" id="IPR031329">
    <property type="entry name" value="NEUT/ALK_ceramidase_N"/>
</dbReference>